<comment type="caution">
    <text evidence="2">The sequence shown here is derived from an EMBL/GenBank/DDBJ whole genome shotgun (WGS) entry which is preliminary data.</text>
</comment>
<dbReference type="InParanoid" id="A0A409XMM4"/>
<gene>
    <name evidence="2" type="ORF">CVT25_004662</name>
</gene>
<dbReference type="AlphaFoldDB" id="A0A409XMM4"/>
<feature type="region of interest" description="Disordered" evidence="1">
    <location>
        <begin position="1"/>
        <end position="44"/>
    </location>
</feature>
<evidence type="ECO:0000313" key="2">
    <source>
        <dbReference type="EMBL" id="PPQ91991.1"/>
    </source>
</evidence>
<reference evidence="2 3" key="1">
    <citation type="journal article" date="2018" name="Evol. Lett.">
        <title>Horizontal gene cluster transfer increased hallucinogenic mushroom diversity.</title>
        <authorList>
            <person name="Reynolds H.T."/>
            <person name="Vijayakumar V."/>
            <person name="Gluck-Thaler E."/>
            <person name="Korotkin H.B."/>
            <person name="Matheny P.B."/>
            <person name="Slot J.C."/>
        </authorList>
    </citation>
    <scope>NUCLEOTIDE SEQUENCE [LARGE SCALE GENOMIC DNA]</scope>
    <source>
        <strain evidence="2 3">2631</strain>
    </source>
</reference>
<evidence type="ECO:0000313" key="3">
    <source>
        <dbReference type="Proteomes" id="UP000283269"/>
    </source>
</evidence>
<evidence type="ECO:0000256" key="1">
    <source>
        <dbReference type="SAM" id="MobiDB-lite"/>
    </source>
</evidence>
<name>A0A409XMM4_PSICY</name>
<dbReference type="Proteomes" id="UP000283269">
    <property type="component" value="Unassembled WGS sequence"/>
</dbReference>
<dbReference type="EMBL" id="NHYD01001187">
    <property type="protein sequence ID" value="PPQ91991.1"/>
    <property type="molecule type" value="Genomic_DNA"/>
</dbReference>
<accession>A0A409XMM4</accession>
<protein>
    <submittedName>
        <fullName evidence="2">Uncharacterized protein</fullName>
    </submittedName>
</protein>
<sequence length="133" mass="13863">MSRESTQLEHEDDGGLLSDTGDDNNTDNENNSKQEEEDEKFVDASDVSLNPGLGTMPLLNLYIQPAEDSFAHVAPPVGASQSQGQSQGPRLLFNLSGSMSLLEASGIVTGVVFGRAGARPCAGSGSGSRPVNL</sequence>
<proteinExistence type="predicted"/>
<keyword evidence="3" id="KW-1185">Reference proteome</keyword>
<feature type="compositionally biased region" description="Acidic residues" evidence="1">
    <location>
        <begin position="10"/>
        <end position="26"/>
    </location>
</feature>
<organism evidence="2 3">
    <name type="scientific">Psilocybe cyanescens</name>
    <dbReference type="NCBI Taxonomy" id="93625"/>
    <lineage>
        <taxon>Eukaryota</taxon>
        <taxon>Fungi</taxon>
        <taxon>Dikarya</taxon>
        <taxon>Basidiomycota</taxon>
        <taxon>Agaricomycotina</taxon>
        <taxon>Agaricomycetes</taxon>
        <taxon>Agaricomycetidae</taxon>
        <taxon>Agaricales</taxon>
        <taxon>Agaricineae</taxon>
        <taxon>Strophariaceae</taxon>
        <taxon>Psilocybe</taxon>
    </lineage>
</organism>